<comment type="similarity">
    <text evidence="1 6">Belongs to the NusB family.</text>
</comment>
<dbReference type="HAMAP" id="MF_00073">
    <property type="entry name" value="NusB"/>
    <property type="match status" value="1"/>
</dbReference>
<keyword evidence="3 6" id="KW-0694">RNA-binding</keyword>
<dbReference type="PANTHER" id="PTHR11078">
    <property type="entry name" value="N UTILIZATION SUBSTANCE PROTEIN B-RELATED"/>
    <property type="match status" value="1"/>
</dbReference>
<feature type="domain" description="NusB/RsmB/TIM44" evidence="7">
    <location>
        <begin position="4"/>
        <end position="130"/>
    </location>
</feature>
<evidence type="ECO:0000256" key="4">
    <source>
        <dbReference type="ARBA" id="ARBA00023015"/>
    </source>
</evidence>
<name>A0A1S6IUQ8_9FIRM</name>
<dbReference type="InterPro" id="IPR006027">
    <property type="entry name" value="NusB_RsmB_TIM44"/>
</dbReference>
<dbReference type="PANTHER" id="PTHR11078:SF3">
    <property type="entry name" value="ANTITERMINATION NUSB DOMAIN-CONTAINING PROTEIN"/>
    <property type="match status" value="1"/>
</dbReference>
<comment type="function">
    <text evidence="6">Involved in transcription antitermination. Required for transcription of ribosomal RNA (rRNA) genes. Binds specifically to the boxA antiterminator sequence of the ribosomal RNA (rrn) operons.</text>
</comment>
<dbReference type="AlphaFoldDB" id="A0A1S6IUQ8"/>
<dbReference type="OrthoDB" id="9811381at2"/>
<evidence type="ECO:0000313" key="9">
    <source>
        <dbReference type="Proteomes" id="UP000189464"/>
    </source>
</evidence>
<evidence type="ECO:0000256" key="3">
    <source>
        <dbReference type="ARBA" id="ARBA00022884"/>
    </source>
</evidence>
<dbReference type="Gene3D" id="1.10.940.10">
    <property type="entry name" value="NusB-like"/>
    <property type="match status" value="1"/>
</dbReference>
<keyword evidence="2 6" id="KW-0889">Transcription antitermination</keyword>
<dbReference type="GO" id="GO:0031564">
    <property type="term" value="P:transcription antitermination"/>
    <property type="evidence" value="ECO:0007669"/>
    <property type="project" value="UniProtKB-KW"/>
</dbReference>
<evidence type="ECO:0000259" key="7">
    <source>
        <dbReference type="Pfam" id="PF01029"/>
    </source>
</evidence>
<dbReference type="RefSeq" id="WP_077713458.1">
    <property type="nucleotide sequence ID" value="NZ_CP019698.1"/>
</dbReference>
<dbReference type="GO" id="GO:0006353">
    <property type="term" value="P:DNA-templated transcription termination"/>
    <property type="evidence" value="ECO:0007669"/>
    <property type="project" value="UniProtKB-UniRule"/>
</dbReference>
<dbReference type="NCBIfam" id="TIGR01951">
    <property type="entry name" value="nusB"/>
    <property type="match status" value="1"/>
</dbReference>
<accession>A0A1S6IUQ8</accession>
<sequence>MGRRQARETALQALFQIDVGKNDPDFAINNTAEEFGAGPQELEFARQLVKGTLEHIEEIDQMISRVSKEWQLSRMANVDRNIMRLALYEIKYRQDIPNNVSVNEAVELAKIFGGSESSKFVNGILGKFIRDEEEHTAQPKQG</sequence>
<evidence type="ECO:0000256" key="5">
    <source>
        <dbReference type="ARBA" id="ARBA00023163"/>
    </source>
</evidence>
<proteinExistence type="inferred from homology"/>
<organism evidence="8 9">
    <name type="scientific">Desulforamulus ferrireducens</name>
    <dbReference type="NCBI Taxonomy" id="1833852"/>
    <lineage>
        <taxon>Bacteria</taxon>
        <taxon>Bacillati</taxon>
        <taxon>Bacillota</taxon>
        <taxon>Clostridia</taxon>
        <taxon>Eubacteriales</taxon>
        <taxon>Peptococcaceae</taxon>
        <taxon>Desulforamulus</taxon>
    </lineage>
</organism>
<dbReference type="SUPFAM" id="SSF48013">
    <property type="entry name" value="NusB-like"/>
    <property type="match status" value="1"/>
</dbReference>
<keyword evidence="5 6" id="KW-0804">Transcription</keyword>
<dbReference type="Proteomes" id="UP000189464">
    <property type="component" value="Chromosome"/>
</dbReference>
<evidence type="ECO:0000313" key="8">
    <source>
        <dbReference type="EMBL" id="AQS58505.1"/>
    </source>
</evidence>
<dbReference type="KEGG" id="dfg:B0537_05035"/>
<keyword evidence="4 6" id="KW-0805">Transcription regulation</keyword>
<dbReference type="InterPro" id="IPR011605">
    <property type="entry name" value="NusB_fam"/>
</dbReference>
<evidence type="ECO:0000256" key="6">
    <source>
        <dbReference type="HAMAP-Rule" id="MF_00073"/>
    </source>
</evidence>
<reference evidence="8 9" key="1">
    <citation type="journal article" date="2016" name="Int. J. Syst. Evol. Microbiol.">
        <title>Desulfotomaculum ferrireducens sp. nov., a moderately thermophilic sulfate-reducing and dissimilatory Fe(III)-reducing bacterium isolated from compost.</title>
        <authorList>
            <person name="Yang G."/>
            <person name="Guo J."/>
            <person name="Zhuang L."/>
            <person name="Yuan Y."/>
            <person name="Zhou S."/>
        </authorList>
    </citation>
    <scope>NUCLEOTIDE SEQUENCE [LARGE SCALE GENOMIC DNA]</scope>
    <source>
        <strain evidence="8 9">GSS09</strain>
    </source>
</reference>
<evidence type="ECO:0000256" key="2">
    <source>
        <dbReference type="ARBA" id="ARBA00022814"/>
    </source>
</evidence>
<dbReference type="GO" id="GO:0005829">
    <property type="term" value="C:cytosol"/>
    <property type="evidence" value="ECO:0007669"/>
    <property type="project" value="TreeGrafter"/>
</dbReference>
<evidence type="ECO:0000256" key="1">
    <source>
        <dbReference type="ARBA" id="ARBA00005952"/>
    </source>
</evidence>
<dbReference type="EMBL" id="CP019698">
    <property type="protein sequence ID" value="AQS58505.1"/>
    <property type="molecule type" value="Genomic_DNA"/>
</dbReference>
<protein>
    <recommendedName>
        <fullName evidence="6">Transcription antitermination protein NusB</fullName>
    </recommendedName>
    <alternativeName>
        <fullName evidence="6">Antitermination factor NusB</fullName>
    </alternativeName>
</protein>
<dbReference type="GO" id="GO:0003723">
    <property type="term" value="F:RNA binding"/>
    <property type="evidence" value="ECO:0007669"/>
    <property type="project" value="UniProtKB-UniRule"/>
</dbReference>
<dbReference type="Pfam" id="PF01029">
    <property type="entry name" value="NusB"/>
    <property type="match status" value="1"/>
</dbReference>
<keyword evidence="9" id="KW-1185">Reference proteome</keyword>
<dbReference type="InterPro" id="IPR035926">
    <property type="entry name" value="NusB-like_sf"/>
</dbReference>
<dbReference type="CDD" id="cd00619">
    <property type="entry name" value="Terminator_NusB"/>
    <property type="match status" value="1"/>
</dbReference>
<dbReference type="STRING" id="1833852.B0537_05035"/>
<gene>
    <name evidence="6" type="primary">nusB</name>
    <name evidence="8" type="ORF">B0537_05035</name>
</gene>